<dbReference type="InterPro" id="IPR043168">
    <property type="entry name" value="DegV_C"/>
</dbReference>
<dbReference type="PANTHER" id="PTHR33434">
    <property type="entry name" value="DEGV DOMAIN-CONTAINING PROTEIN DR_1986-RELATED"/>
    <property type="match status" value="1"/>
</dbReference>
<dbReference type="PANTHER" id="PTHR33434:SF2">
    <property type="entry name" value="FATTY ACID-BINDING PROTEIN TM_1468"/>
    <property type="match status" value="1"/>
</dbReference>
<evidence type="ECO:0000256" key="1">
    <source>
        <dbReference type="ARBA" id="ARBA00023121"/>
    </source>
</evidence>
<gene>
    <name evidence="2" type="ORF">CWO85_03395</name>
</gene>
<dbReference type="SUPFAM" id="SSF82549">
    <property type="entry name" value="DAK1/DegV-like"/>
    <property type="match status" value="1"/>
</dbReference>
<organism evidence="2 3">
    <name type="scientific">Ziziphus jujuba witches'-broom phytoplasma</name>
    <dbReference type="NCBI Taxonomy" id="135727"/>
    <lineage>
        <taxon>Bacteria</taxon>
        <taxon>Bacillati</taxon>
        <taxon>Mycoplasmatota</taxon>
        <taxon>Mollicutes</taxon>
        <taxon>Acholeplasmatales</taxon>
        <taxon>Acholeplasmataceae</taxon>
        <taxon>Candidatus Phytoplasma</taxon>
        <taxon>16SrV (Elm yellows group)</taxon>
    </lineage>
</organism>
<dbReference type="AlphaFoldDB" id="A0A660HN96"/>
<evidence type="ECO:0000313" key="3">
    <source>
        <dbReference type="Proteomes" id="UP000272462"/>
    </source>
</evidence>
<name>A0A660HN96_ZIZJU</name>
<reference evidence="2 3" key="1">
    <citation type="journal article" date="2018" name="BMC Genomics">
        <title>Comparative genome analysis of jujube witches'-broom Phytoplasma, an obligate pathogen that causes jujube witches'-broom disease.</title>
        <authorList>
            <person name="Wang J."/>
            <person name="Song L."/>
            <person name="Jiao Q."/>
            <person name="Yang S."/>
            <person name="Gao R."/>
            <person name="Lu X."/>
            <person name="Zhou G."/>
        </authorList>
    </citation>
    <scope>NUCLEOTIDE SEQUENCE [LARGE SCALE GENOMIC DNA]</scope>
    <source>
        <strain evidence="2">Jwb-nky</strain>
    </source>
</reference>
<dbReference type="Pfam" id="PF02645">
    <property type="entry name" value="DegV"/>
    <property type="match status" value="1"/>
</dbReference>
<dbReference type="EMBL" id="CP025121">
    <property type="protein sequence ID" value="AYJ01521.1"/>
    <property type="molecule type" value="Genomic_DNA"/>
</dbReference>
<keyword evidence="1" id="KW-0446">Lipid-binding</keyword>
<protein>
    <submittedName>
        <fullName evidence="2">EDD domain protein</fullName>
    </submittedName>
</protein>
<dbReference type="Proteomes" id="UP000272462">
    <property type="component" value="Chromosome"/>
</dbReference>
<dbReference type="KEGG" id="pzi:CWO85_03395"/>
<dbReference type="GO" id="GO:0008289">
    <property type="term" value="F:lipid binding"/>
    <property type="evidence" value="ECO:0007669"/>
    <property type="project" value="UniProtKB-KW"/>
</dbReference>
<accession>A0A660HN96</accession>
<dbReference type="PROSITE" id="PS51482">
    <property type="entry name" value="DEGV"/>
    <property type="match status" value="1"/>
</dbReference>
<dbReference type="Gene3D" id="3.30.1180.10">
    <property type="match status" value="1"/>
</dbReference>
<keyword evidence="3" id="KW-1185">Reference proteome</keyword>
<dbReference type="InterPro" id="IPR050270">
    <property type="entry name" value="DegV_domain_contain"/>
</dbReference>
<dbReference type="NCBIfam" id="TIGR00762">
    <property type="entry name" value="DegV"/>
    <property type="match status" value="1"/>
</dbReference>
<evidence type="ECO:0000313" key="2">
    <source>
        <dbReference type="EMBL" id="AYJ01521.1"/>
    </source>
</evidence>
<sequence>MSIKKKKKIGFVIDSTIGDNINLPFSSDICIVPLSIILDGKEYSGKSDNRFFLDCLKQKRQITTSQPSPQLFVQAFEKQLNAGYEHVVCLTISQKLSGTFNSAYKAKKIVNNENITVIDTGSLGPGFVFTLNKIYEYVYNTNLSYKEIFDKVIEEQKLGSFYFSLDNLKQLVISKRISKFKFLLGSLFKIKPILRFQQGIITIEKNVRIWKNCFLYLIKCILNFKNLVNKLVEVKMLYVEDDVYMQELKKEIEKLNDPNIKISIYGPISPIIAIHLGSKGFGLYLNVSI</sequence>
<dbReference type="Gene3D" id="3.40.50.10170">
    <property type="match status" value="1"/>
</dbReference>
<dbReference type="RefSeq" id="WP_121464209.1">
    <property type="nucleotide sequence ID" value="NZ_CP025121.1"/>
</dbReference>
<dbReference type="InterPro" id="IPR003797">
    <property type="entry name" value="DegV"/>
</dbReference>
<dbReference type="OrthoDB" id="388177at2"/>
<proteinExistence type="predicted"/>